<dbReference type="PANTHER" id="PTHR47814:SF1">
    <property type="entry name" value="PEPTIDYL-TRNA HYDROLASE ARFB"/>
    <property type="match status" value="1"/>
</dbReference>
<keyword evidence="3" id="KW-1185">Reference proteome</keyword>
<protein>
    <submittedName>
        <fullName evidence="2">Peptide chain release factor I</fullName>
    </submittedName>
</protein>
<dbReference type="Gene3D" id="3.30.160.20">
    <property type="match status" value="1"/>
</dbReference>
<evidence type="ECO:0000313" key="3">
    <source>
        <dbReference type="Proteomes" id="UP000188604"/>
    </source>
</evidence>
<name>A0A1U9KSX4_9PROT</name>
<dbReference type="OrthoDB" id="9815709at2"/>
<sequence length="140" mass="15931">MSIEILPNLSLPDSAIEISYILASGPGGQNVNKVATAAQLRFDTRRAPDLTARMRTRLRRIAGSRMTAEGIVVLTGRRFRSQTRNRDDVMERLAEMIREAAEKTIFRVPTRPSRAARQRRMDGKAKRGDIKRNRKVIRDD</sequence>
<reference evidence="2 3" key="1">
    <citation type="submission" date="2016-03" db="EMBL/GenBank/DDBJ databases">
        <title>Acetic acid bacteria sequencing.</title>
        <authorList>
            <person name="Brandt J."/>
            <person name="Jakob F."/>
            <person name="Vogel R.F."/>
        </authorList>
    </citation>
    <scope>NUCLEOTIDE SEQUENCE [LARGE SCALE GENOMIC DNA]</scope>
    <source>
        <strain evidence="2 3">NBRC 101099</strain>
    </source>
</reference>
<dbReference type="RefSeq" id="WP_077807877.1">
    <property type="nucleotide sequence ID" value="NZ_BJXS01000001.1"/>
</dbReference>
<dbReference type="SUPFAM" id="SSF110916">
    <property type="entry name" value="Peptidyl-tRNA hydrolase domain-like"/>
    <property type="match status" value="1"/>
</dbReference>
<dbReference type="STRING" id="320497.A0U93_13860"/>
<dbReference type="Proteomes" id="UP000188604">
    <property type="component" value="Chromosome"/>
</dbReference>
<dbReference type="GO" id="GO:0003747">
    <property type="term" value="F:translation release factor activity"/>
    <property type="evidence" value="ECO:0007669"/>
    <property type="project" value="InterPro"/>
</dbReference>
<dbReference type="Pfam" id="PF00472">
    <property type="entry name" value="RF-1"/>
    <property type="match status" value="1"/>
</dbReference>
<dbReference type="EMBL" id="CP014691">
    <property type="protein sequence ID" value="AQS88829.1"/>
    <property type="molecule type" value="Genomic_DNA"/>
</dbReference>
<dbReference type="NCBIfam" id="NF006718">
    <property type="entry name" value="PRK09256.1"/>
    <property type="match status" value="1"/>
</dbReference>
<dbReference type="GO" id="GO:0072344">
    <property type="term" value="P:rescue of stalled ribosome"/>
    <property type="evidence" value="ECO:0007669"/>
    <property type="project" value="TreeGrafter"/>
</dbReference>
<feature type="compositionally biased region" description="Basic and acidic residues" evidence="1">
    <location>
        <begin position="119"/>
        <end position="140"/>
    </location>
</feature>
<dbReference type="InterPro" id="IPR000352">
    <property type="entry name" value="Pep_chain_release_fac_I"/>
</dbReference>
<dbReference type="KEGG" id="nch:A0U93_13860"/>
<accession>A0A1U9KSX4</accession>
<dbReference type="GO" id="GO:0004045">
    <property type="term" value="F:peptidyl-tRNA hydrolase activity"/>
    <property type="evidence" value="ECO:0007669"/>
    <property type="project" value="TreeGrafter"/>
</dbReference>
<organism evidence="2 3">
    <name type="scientific">Neoasaia chiangmaiensis</name>
    <dbReference type="NCBI Taxonomy" id="320497"/>
    <lineage>
        <taxon>Bacteria</taxon>
        <taxon>Pseudomonadati</taxon>
        <taxon>Pseudomonadota</taxon>
        <taxon>Alphaproteobacteria</taxon>
        <taxon>Acetobacterales</taxon>
        <taxon>Acetobacteraceae</taxon>
        <taxon>Neoasaia</taxon>
    </lineage>
</organism>
<dbReference type="PANTHER" id="PTHR47814">
    <property type="entry name" value="PEPTIDYL-TRNA HYDROLASE ARFB"/>
    <property type="match status" value="1"/>
</dbReference>
<proteinExistence type="predicted"/>
<gene>
    <name evidence="2" type="ORF">A0U93_13860</name>
</gene>
<dbReference type="GO" id="GO:0043022">
    <property type="term" value="F:ribosome binding"/>
    <property type="evidence" value="ECO:0007669"/>
    <property type="project" value="TreeGrafter"/>
</dbReference>
<feature type="region of interest" description="Disordered" evidence="1">
    <location>
        <begin position="111"/>
        <end position="140"/>
    </location>
</feature>
<dbReference type="AlphaFoldDB" id="A0A1U9KSX4"/>
<evidence type="ECO:0000256" key="1">
    <source>
        <dbReference type="SAM" id="MobiDB-lite"/>
    </source>
</evidence>
<evidence type="ECO:0000313" key="2">
    <source>
        <dbReference type="EMBL" id="AQS88829.1"/>
    </source>
</evidence>